<dbReference type="Gene3D" id="2.40.70.10">
    <property type="entry name" value="Acid Proteases"/>
    <property type="match status" value="1"/>
</dbReference>
<evidence type="ECO:0000313" key="4">
    <source>
        <dbReference type="EnsemblPlants" id="AET7Gv20913600.1"/>
    </source>
</evidence>
<dbReference type="InterPro" id="IPR021109">
    <property type="entry name" value="Peptidase_aspartic_dom_sf"/>
</dbReference>
<feature type="compositionally biased region" description="Acidic residues" evidence="2">
    <location>
        <begin position="505"/>
        <end position="514"/>
    </location>
</feature>
<reference evidence="5" key="1">
    <citation type="journal article" date="2014" name="Science">
        <title>Ancient hybridizations among the ancestral genomes of bread wheat.</title>
        <authorList>
            <consortium name="International Wheat Genome Sequencing Consortium,"/>
            <person name="Marcussen T."/>
            <person name="Sandve S.R."/>
            <person name="Heier L."/>
            <person name="Spannagl M."/>
            <person name="Pfeifer M."/>
            <person name="Jakobsen K.S."/>
            <person name="Wulff B.B."/>
            <person name="Steuernagel B."/>
            <person name="Mayer K.F."/>
            <person name="Olsen O.A."/>
        </authorList>
    </citation>
    <scope>NUCLEOTIDE SEQUENCE [LARGE SCALE GENOMIC DNA]</scope>
    <source>
        <strain evidence="5">cv. AL8/78</strain>
    </source>
</reference>
<keyword evidence="1" id="KW-0175">Coiled coil</keyword>
<keyword evidence="5" id="KW-1185">Reference proteome</keyword>
<dbReference type="EnsemblPlants" id="AET7Gv20913600.1">
    <property type="protein sequence ID" value="AET7Gv20913600.1"/>
    <property type="gene ID" value="AET7Gv20913600"/>
</dbReference>
<reference evidence="4" key="5">
    <citation type="journal article" date="2021" name="G3 (Bethesda)">
        <title>Aegilops tauschii genome assembly Aet v5.0 features greater sequence contiguity and improved annotation.</title>
        <authorList>
            <person name="Wang L."/>
            <person name="Zhu T."/>
            <person name="Rodriguez J.C."/>
            <person name="Deal K.R."/>
            <person name="Dubcovsky J."/>
            <person name="McGuire P.E."/>
            <person name="Lux T."/>
            <person name="Spannagl M."/>
            <person name="Mayer K.F.X."/>
            <person name="Baldrich P."/>
            <person name="Meyers B.C."/>
            <person name="Huo N."/>
            <person name="Gu Y.Q."/>
            <person name="Zhou H."/>
            <person name="Devos K.M."/>
            <person name="Bennetzen J.L."/>
            <person name="Unver T."/>
            <person name="Budak H."/>
            <person name="Gulick P.J."/>
            <person name="Galiba G."/>
            <person name="Kalapos B."/>
            <person name="Nelson D.R."/>
            <person name="Li P."/>
            <person name="You F.M."/>
            <person name="Luo M.C."/>
            <person name="Dvorak J."/>
        </authorList>
    </citation>
    <scope>NUCLEOTIDE SEQUENCE [LARGE SCALE GENOMIC DNA]</scope>
    <source>
        <strain evidence="4">cv. AL8/78</strain>
    </source>
</reference>
<feature type="domain" description="Retrotransposon gag" evidence="3">
    <location>
        <begin position="310"/>
        <end position="402"/>
    </location>
</feature>
<reference evidence="4" key="3">
    <citation type="journal article" date="2017" name="Nature">
        <title>Genome sequence of the progenitor of the wheat D genome Aegilops tauschii.</title>
        <authorList>
            <person name="Luo M.C."/>
            <person name="Gu Y.Q."/>
            <person name="Puiu D."/>
            <person name="Wang H."/>
            <person name="Twardziok S.O."/>
            <person name="Deal K.R."/>
            <person name="Huo N."/>
            <person name="Zhu T."/>
            <person name="Wang L."/>
            <person name="Wang Y."/>
            <person name="McGuire P.E."/>
            <person name="Liu S."/>
            <person name="Long H."/>
            <person name="Ramasamy R.K."/>
            <person name="Rodriguez J.C."/>
            <person name="Van S.L."/>
            <person name="Yuan L."/>
            <person name="Wang Z."/>
            <person name="Xia Z."/>
            <person name="Xiao L."/>
            <person name="Anderson O.D."/>
            <person name="Ouyang S."/>
            <person name="Liang Y."/>
            <person name="Zimin A.V."/>
            <person name="Pertea G."/>
            <person name="Qi P."/>
            <person name="Bennetzen J.L."/>
            <person name="Dai X."/>
            <person name="Dawson M.W."/>
            <person name="Muller H.G."/>
            <person name="Kugler K."/>
            <person name="Rivarola-Duarte L."/>
            <person name="Spannagl M."/>
            <person name="Mayer K.F.X."/>
            <person name="Lu F.H."/>
            <person name="Bevan M.W."/>
            <person name="Leroy P."/>
            <person name="Li P."/>
            <person name="You F.M."/>
            <person name="Sun Q."/>
            <person name="Liu Z."/>
            <person name="Lyons E."/>
            <person name="Wicker T."/>
            <person name="Salzberg S.L."/>
            <person name="Devos K.M."/>
            <person name="Dvorak J."/>
        </authorList>
    </citation>
    <scope>NUCLEOTIDE SEQUENCE [LARGE SCALE GENOMIC DNA]</scope>
    <source>
        <strain evidence="4">cv. AL8/78</strain>
    </source>
</reference>
<dbReference type="PANTHER" id="PTHR15503">
    <property type="entry name" value="LDOC1 RELATED"/>
    <property type="match status" value="1"/>
</dbReference>
<dbReference type="Gramene" id="AET7Gv20913600.1">
    <property type="protein sequence ID" value="AET7Gv20913600.1"/>
    <property type="gene ID" value="AET7Gv20913600"/>
</dbReference>
<feature type="compositionally biased region" description="Polar residues" evidence="2">
    <location>
        <begin position="519"/>
        <end position="528"/>
    </location>
</feature>
<evidence type="ECO:0000259" key="3">
    <source>
        <dbReference type="Pfam" id="PF03732"/>
    </source>
</evidence>
<organism evidence="4 5">
    <name type="scientific">Aegilops tauschii subsp. strangulata</name>
    <name type="common">Goatgrass</name>
    <dbReference type="NCBI Taxonomy" id="200361"/>
    <lineage>
        <taxon>Eukaryota</taxon>
        <taxon>Viridiplantae</taxon>
        <taxon>Streptophyta</taxon>
        <taxon>Embryophyta</taxon>
        <taxon>Tracheophyta</taxon>
        <taxon>Spermatophyta</taxon>
        <taxon>Magnoliopsida</taxon>
        <taxon>Liliopsida</taxon>
        <taxon>Poales</taxon>
        <taxon>Poaceae</taxon>
        <taxon>BOP clade</taxon>
        <taxon>Pooideae</taxon>
        <taxon>Triticodae</taxon>
        <taxon>Triticeae</taxon>
        <taxon>Triticinae</taxon>
        <taxon>Aegilops</taxon>
    </lineage>
</organism>
<dbReference type="SUPFAM" id="SSF50630">
    <property type="entry name" value="Acid proteases"/>
    <property type="match status" value="1"/>
</dbReference>
<reference evidence="4" key="4">
    <citation type="submission" date="2019-03" db="UniProtKB">
        <authorList>
            <consortium name="EnsemblPlants"/>
        </authorList>
    </citation>
    <scope>IDENTIFICATION</scope>
</reference>
<dbReference type="Pfam" id="PF08284">
    <property type="entry name" value="RVP_2"/>
    <property type="match status" value="1"/>
</dbReference>
<name>A0A453SEF1_AEGTS</name>
<accession>A0A453SEF1</accession>
<sequence length="746" mass="82902">MTVSSCTTGRSTGIEMADTRAKVQITVDRLESEVSVLRTELADLKELKKEVTQIRAEMVTMPRVEAKLTDMNAEIQKTLQLILQNMSLQSQKTEVVTPSAQPQGNTSLSVLGAPPVITITDPTDVSLPPVTRNLEQEFTIQGSVPMRSLQGITSALPNASLFTESTRVNIDKQSTIPMQNQFRLNPASTSVAVQAHTLGFSGNSGYFAPISAPLYTPPHTYNPVTGQYINISTTGSAVPPVYQAVGNLYDAQRNQYATQLGGPSYFAEAVLKGPRLEIPLFNGEDPIGWLIACEKFFDMSGTPYDQWVNLATGHLQGRASNWLKNICVPWQMVTWQQFCQMIADTFSEANVHEAVELLKNIQQTNTVAQYIDNFEQCVALVKRDHPCLQENFLLSCFIGGLRSDIKHEVCGQKPTGIISAYWYAKVYEKAAAARKVQSHTSYKPRGYQSNYKQSTAPLQVQVPAQEKYTVPFRKDARACWYCREPWSRQHKCKIGKALHILQELDDEEDSDSAEECQAQEQIYHTAPNTPDKEKTNDNTIEKTTQAMHISTHAAEGTSGANTFSLIIEIAGKRATTLFDSGSPDTFMSKAFAIKSNCHQQPILPRKVTVAGGGKLLSMSQVPVMDFKVQGHTFCSKFKVLDLVAYDIILGADWIYQYSPICLDLVERLLVLTKNGQPITLFDHTIPKKRCLLSAAKMEKLLQKGVMGYILKVQEVETENNKVPTPPPTALQPLLQKFADIFEESQK</sequence>
<dbReference type="AlphaFoldDB" id="A0A453SEF1"/>
<dbReference type="STRING" id="200361.A0A453SEF1"/>
<protein>
    <recommendedName>
        <fullName evidence="3">Retrotransposon gag domain-containing protein</fullName>
    </recommendedName>
</protein>
<dbReference type="CDD" id="cd00303">
    <property type="entry name" value="retropepsin_like"/>
    <property type="match status" value="1"/>
</dbReference>
<dbReference type="InterPro" id="IPR032567">
    <property type="entry name" value="RTL1-rel"/>
</dbReference>
<dbReference type="Pfam" id="PF03732">
    <property type="entry name" value="Retrotrans_gag"/>
    <property type="match status" value="1"/>
</dbReference>
<evidence type="ECO:0000313" key="5">
    <source>
        <dbReference type="Proteomes" id="UP000015105"/>
    </source>
</evidence>
<feature type="coiled-coil region" evidence="1">
    <location>
        <begin position="20"/>
        <end position="57"/>
    </location>
</feature>
<feature type="region of interest" description="Disordered" evidence="2">
    <location>
        <begin position="505"/>
        <end position="536"/>
    </location>
</feature>
<evidence type="ECO:0000256" key="2">
    <source>
        <dbReference type="SAM" id="MobiDB-lite"/>
    </source>
</evidence>
<reference evidence="5" key="2">
    <citation type="journal article" date="2017" name="Nat. Plants">
        <title>The Aegilops tauschii genome reveals multiple impacts of transposons.</title>
        <authorList>
            <person name="Zhao G."/>
            <person name="Zou C."/>
            <person name="Li K."/>
            <person name="Wang K."/>
            <person name="Li T."/>
            <person name="Gao L."/>
            <person name="Zhang X."/>
            <person name="Wang H."/>
            <person name="Yang Z."/>
            <person name="Liu X."/>
            <person name="Jiang W."/>
            <person name="Mao L."/>
            <person name="Kong X."/>
            <person name="Jiao Y."/>
            <person name="Jia J."/>
        </authorList>
    </citation>
    <scope>NUCLEOTIDE SEQUENCE [LARGE SCALE GENOMIC DNA]</scope>
    <source>
        <strain evidence="5">cv. AL8/78</strain>
    </source>
</reference>
<dbReference type="InterPro" id="IPR005162">
    <property type="entry name" value="Retrotrans_gag_dom"/>
</dbReference>
<proteinExistence type="predicted"/>
<dbReference type="Proteomes" id="UP000015105">
    <property type="component" value="Chromosome 7D"/>
</dbReference>
<dbReference type="PANTHER" id="PTHR15503:SF22">
    <property type="entry name" value="TRANSPOSON TY3-I GAG POLYPROTEIN"/>
    <property type="match status" value="1"/>
</dbReference>
<evidence type="ECO:0000256" key="1">
    <source>
        <dbReference type="SAM" id="Coils"/>
    </source>
</evidence>